<proteinExistence type="predicted"/>
<evidence type="ECO:0000313" key="2">
    <source>
        <dbReference type="Proteomes" id="UP000288805"/>
    </source>
</evidence>
<comment type="caution">
    <text evidence="1">The sequence shown here is derived from an EMBL/GenBank/DDBJ whole genome shotgun (WGS) entry which is preliminary data.</text>
</comment>
<evidence type="ECO:0000313" key="1">
    <source>
        <dbReference type="EMBL" id="RVW90042.1"/>
    </source>
</evidence>
<dbReference type="Proteomes" id="UP000288805">
    <property type="component" value="Unassembled WGS sequence"/>
</dbReference>
<reference evidence="1 2" key="1">
    <citation type="journal article" date="2018" name="PLoS Genet.">
        <title>Population sequencing reveals clonal diversity and ancestral inbreeding in the grapevine cultivar Chardonnay.</title>
        <authorList>
            <person name="Roach M.J."/>
            <person name="Johnson D.L."/>
            <person name="Bohlmann J."/>
            <person name="van Vuuren H.J."/>
            <person name="Jones S.J."/>
            <person name="Pretorius I.S."/>
            <person name="Schmidt S.A."/>
            <person name="Borneman A.R."/>
        </authorList>
    </citation>
    <scope>NUCLEOTIDE SEQUENCE [LARGE SCALE GENOMIC DNA]</scope>
    <source>
        <strain evidence="2">cv. Chardonnay</strain>
        <tissue evidence="1">Leaf</tissue>
    </source>
</reference>
<accession>A0A438I035</accession>
<sequence length="25" mass="2924">MIFVAWSRAEQEIRPCDLEQSLQSS</sequence>
<dbReference type="EMBL" id="QGNW01000158">
    <property type="protein sequence ID" value="RVW90042.1"/>
    <property type="molecule type" value="Genomic_DNA"/>
</dbReference>
<organism evidence="1 2">
    <name type="scientific">Vitis vinifera</name>
    <name type="common">Grape</name>
    <dbReference type="NCBI Taxonomy" id="29760"/>
    <lineage>
        <taxon>Eukaryota</taxon>
        <taxon>Viridiplantae</taxon>
        <taxon>Streptophyta</taxon>
        <taxon>Embryophyta</taxon>
        <taxon>Tracheophyta</taxon>
        <taxon>Spermatophyta</taxon>
        <taxon>Magnoliopsida</taxon>
        <taxon>eudicotyledons</taxon>
        <taxon>Gunneridae</taxon>
        <taxon>Pentapetalae</taxon>
        <taxon>rosids</taxon>
        <taxon>Vitales</taxon>
        <taxon>Vitaceae</taxon>
        <taxon>Viteae</taxon>
        <taxon>Vitis</taxon>
    </lineage>
</organism>
<protein>
    <submittedName>
        <fullName evidence="1">Uncharacterized protein</fullName>
    </submittedName>
</protein>
<gene>
    <name evidence="1" type="ORF">CK203_035950</name>
</gene>
<dbReference type="AlphaFoldDB" id="A0A438I035"/>
<name>A0A438I035_VITVI</name>